<name>A0A1W1VVZ2_9DEIO</name>
<proteinExistence type="predicted"/>
<protein>
    <submittedName>
        <fullName evidence="1">Uncharacterized protein</fullName>
    </submittedName>
</protein>
<keyword evidence="2" id="KW-1185">Reference proteome</keyword>
<gene>
    <name evidence="1" type="ORF">SAMN00790413_05942</name>
</gene>
<reference evidence="1 2" key="1">
    <citation type="submission" date="2017-04" db="EMBL/GenBank/DDBJ databases">
        <authorList>
            <person name="Afonso C.L."/>
            <person name="Miller P.J."/>
            <person name="Scott M.A."/>
            <person name="Spackman E."/>
            <person name="Goraichik I."/>
            <person name="Dimitrov K.M."/>
            <person name="Suarez D.L."/>
            <person name="Swayne D.E."/>
        </authorList>
    </citation>
    <scope>NUCLEOTIDE SEQUENCE [LARGE SCALE GENOMIC DNA]</scope>
    <source>
        <strain evidence="1 2">KR-140</strain>
    </source>
</reference>
<sequence length="58" mass="6628">MIPKKIELHLMVGRDQAVCIDVSLLPDHPVVVRSVIIRQEAWWTFSSGGGRTIRMLDR</sequence>
<dbReference type="EMBL" id="FWWU01000011">
    <property type="protein sequence ID" value="SMB97423.1"/>
    <property type="molecule type" value="Genomic_DNA"/>
</dbReference>
<dbReference type="Proteomes" id="UP000192582">
    <property type="component" value="Unassembled WGS sequence"/>
</dbReference>
<evidence type="ECO:0000313" key="2">
    <source>
        <dbReference type="Proteomes" id="UP000192582"/>
    </source>
</evidence>
<organism evidence="1 2">
    <name type="scientific">Deinococcus hopiensis KR-140</name>
    <dbReference type="NCBI Taxonomy" id="695939"/>
    <lineage>
        <taxon>Bacteria</taxon>
        <taxon>Thermotogati</taxon>
        <taxon>Deinococcota</taxon>
        <taxon>Deinococci</taxon>
        <taxon>Deinococcales</taxon>
        <taxon>Deinococcaceae</taxon>
        <taxon>Deinococcus</taxon>
    </lineage>
</organism>
<dbReference type="AlphaFoldDB" id="A0A1W1VVZ2"/>
<accession>A0A1W1VVZ2</accession>
<evidence type="ECO:0000313" key="1">
    <source>
        <dbReference type="EMBL" id="SMB97423.1"/>
    </source>
</evidence>